<dbReference type="Pfam" id="PF07603">
    <property type="entry name" value="Lcl_C"/>
    <property type="match status" value="1"/>
</dbReference>
<gene>
    <name evidence="2" type="ORF">B1C78_13685</name>
</gene>
<feature type="domain" description="Lcl C-terminal" evidence="1">
    <location>
        <begin position="23"/>
        <end position="145"/>
    </location>
</feature>
<sequence>MGLLTGTAVQADGADRFTLPGPGLVEDHRQGLVWMRCSLGQRPDGDRCSGEAERLTWSEANRRVEALASRACPWRLPEFHELRSLLQPSGAGPALDRTAFPDTPDGWFWTRVRAGGHSQYDCFVDFAGSGRTRCNMGGRFYLRPVMSRDQGVEACIFR</sequence>
<accession>A0A1V3NCP0</accession>
<keyword evidence="3" id="KW-1185">Reference proteome</keyword>
<protein>
    <recommendedName>
        <fullName evidence="1">Lcl C-terminal domain-containing protein</fullName>
    </recommendedName>
</protein>
<comment type="caution">
    <text evidence="2">The sequence shown here is derived from an EMBL/GenBank/DDBJ whole genome shotgun (WGS) entry which is preliminary data.</text>
</comment>
<dbReference type="STRING" id="108003.B1C78_13685"/>
<dbReference type="PANTHER" id="PTHR35812:SF1">
    <property type="entry name" value="LIPOPROTEIN"/>
    <property type="match status" value="1"/>
</dbReference>
<name>A0A1V3NCP0_9GAMM</name>
<dbReference type="PANTHER" id="PTHR35812">
    <property type="entry name" value="LIPOPROTEIN"/>
    <property type="match status" value="1"/>
</dbReference>
<dbReference type="AlphaFoldDB" id="A0A1V3NCP0"/>
<dbReference type="InterPro" id="IPR011460">
    <property type="entry name" value="Lcl_C"/>
</dbReference>
<dbReference type="Proteomes" id="UP000189462">
    <property type="component" value="Unassembled WGS sequence"/>
</dbReference>
<evidence type="ECO:0000313" key="3">
    <source>
        <dbReference type="Proteomes" id="UP000189462"/>
    </source>
</evidence>
<organism evidence="2 3">
    <name type="scientific">Thioalkalivibrio denitrificans</name>
    <dbReference type="NCBI Taxonomy" id="108003"/>
    <lineage>
        <taxon>Bacteria</taxon>
        <taxon>Pseudomonadati</taxon>
        <taxon>Pseudomonadota</taxon>
        <taxon>Gammaproteobacteria</taxon>
        <taxon>Chromatiales</taxon>
        <taxon>Ectothiorhodospiraceae</taxon>
        <taxon>Thioalkalivibrio</taxon>
    </lineage>
</organism>
<proteinExistence type="predicted"/>
<reference evidence="2 3" key="1">
    <citation type="submission" date="2017-02" db="EMBL/GenBank/DDBJ databases">
        <title>Genomic diversity within the haloalkaliphilic genus Thioalkalivibrio.</title>
        <authorList>
            <person name="Ahn A.-C."/>
            <person name="Meier-Kolthoff J."/>
            <person name="Overmars L."/>
            <person name="Richter M."/>
            <person name="Woyke T."/>
            <person name="Sorokin D.Y."/>
            <person name="Muyzer G."/>
        </authorList>
    </citation>
    <scope>NUCLEOTIDE SEQUENCE [LARGE SCALE GENOMIC DNA]</scope>
    <source>
        <strain evidence="2 3">ALJD</strain>
    </source>
</reference>
<dbReference type="EMBL" id="MVBK01000090">
    <property type="protein sequence ID" value="OOG22805.1"/>
    <property type="molecule type" value="Genomic_DNA"/>
</dbReference>
<evidence type="ECO:0000313" key="2">
    <source>
        <dbReference type="EMBL" id="OOG22805.1"/>
    </source>
</evidence>
<evidence type="ECO:0000259" key="1">
    <source>
        <dbReference type="Pfam" id="PF07603"/>
    </source>
</evidence>